<dbReference type="InterPro" id="IPR013708">
    <property type="entry name" value="Shikimate_DH-bd_N"/>
</dbReference>
<comment type="pathway">
    <text evidence="1 8">Metabolic intermediate biosynthesis; chorismate biosynthesis; chorismate from D-erythrose 4-phosphate and phosphoenolpyruvate: step 4/7.</text>
</comment>
<evidence type="ECO:0000256" key="5">
    <source>
        <dbReference type="ARBA" id="ARBA00023002"/>
    </source>
</evidence>
<dbReference type="KEGG" id="aade:C3B56_00073"/>
<dbReference type="SUPFAM" id="SSF53223">
    <property type="entry name" value="Aminoacid dehydrogenase-like, N-terminal domain"/>
    <property type="match status" value="1"/>
</dbReference>
<feature type="binding site" evidence="8">
    <location>
        <position position="238"/>
    </location>
    <ligand>
        <name>NADP(+)</name>
        <dbReference type="ChEBI" id="CHEBI:58349"/>
    </ligand>
</feature>
<feature type="binding site" evidence="8">
    <location>
        <begin position="128"/>
        <end position="132"/>
    </location>
    <ligand>
        <name>NADP(+)</name>
        <dbReference type="ChEBI" id="CHEBI:58349"/>
    </ligand>
</feature>
<dbReference type="HAMAP" id="MF_00222">
    <property type="entry name" value="Shikimate_DH_AroE"/>
    <property type="match status" value="1"/>
</dbReference>
<evidence type="ECO:0000256" key="1">
    <source>
        <dbReference type="ARBA" id="ARBA00004871"/>
    </source>
</evidence>
<evidence type="ECO:0000256" key="8">
    <source>
        <dbReference type="HAMAP-Rule" id="MF_00222"/>
    </source>
</evidence>
<feature type="domain" description="Shikimate dehydrogenase substrate binding N-terminal" evidence="10">
    <location>
        <begin position="8"/>
        <end position="90"/>
    </location>
</feature>
<dbReference type="NCBIfam" id="NF001310">
    <property type="entry name" value="PRK00258.1-2"/>
    <property type="match status" value="1"/>
</dbReference>
<dbReference type="PANTHER" id="PTHR21089:SF1">
    <property type="entry name" value="BIFUNCTIONAL 3-DEHYDROQUINATE DEHYDRATASE_SHIKIMATE DEHYDROGENASE, CHLOROPLASTIC"/>
    <property type="match status" value="1"/>
</dbReference>
<dbReference type="InterPro" id="IPR036291">
    <property type="entry name" value="NAD(P)-bd_dom_sf"/>
</dbReference>
<dbReference type="SUPFAM" id="SSF51735">
    <property type="entry name" value="NAD(P)-binding Rossmann-fold domains"/>
    <property type="match status" value="1"/>
</dbReference>
<dbReference type="CDD" id="cd01065">
    <property type="entry name" value="NAD_bind_Shikimate_DH"/>
    <property type="match status" value="1"/>
</dbReference>
<dbReference type="Proteomes" id="UP000274458">
    <property type="component" value="Chromosome"/>
</dbReference>
<dbReference type="GO" id="GO:0004764">
    <property type="term" value="F:shikimate 3-dehydrogenase (NADP+) activity"/>
    <property type="evidence" value="ECO:0007669"/>
    <property type="project" value="UniProtKB-UniRule"/>
</dbReference>
<dbReference type="InterPro" id="IPR022893">
    <property type="entry name" value="Shikimate_DH_fam"/>
</dbReference>
<keyword evidence="6 8" id="KW-0057">Aromatic amino acid biosynthesis</keyword>
<dbReference type="Pfam" id="PF01488">
    <property type="entry name" value="Shikimate_DH"/>
    <property type="match status" value="1"/>
</dbReference>
<evidence type="ECO:0000256" key="2">
    <source>
        <dbReference type="ARBA" id="ARBA00012962"/>
    </source>
</evidence>
<feature type="binding site" evidence="8">
    <location>
        <position position="215"/>
    </location>
    <ligand>
        <name>NADP(+)</name>
        <dbReference type="ChEBI" id="CHEBI:58349"/>
    </ligand>
</feature>
<dbReference type="GO" id="GO:0050661">
    <property type="term" value="F:NADP binding"/>
    <property type="evidence" value="ECO:0007669"/>
    <property type="project" value="InterPro"/>
</dbReference>
<feature type="binding site" evidence="8">
    <location>
        <position position="79"/>
    </location>
    <ligand>
        <name>NADP(+)</name>
        <dbReference type="ChEBI" id="CHEBI:58349"/>
    </ligand>
</feature>
<proteinExistence type="inferred from homology"/>
<dbReference type="AlphaFoldDB" id="A0A3Q9CLK8"/>
<comment type="function">
    <text evidence="8">Involved in the biosynthesis of the chorismate, which leads to the biosynthesis of aromatic amino acids. Catalyzes the reversible NADPH linked reduction of 3-dehydroshikimate (DHSA) to yield shikimate (SA).</text>
</comment>
<accession>A0A3Q9CLK8</accession>
<dbReference type="NCBIfam" id="TIGR00507">
    <property type="entry name" value="aroE"/>
    <property type="match status" value="1"/>
</dbReference>
<dbReference type="GO" id="GO:0009073">
    <property type="term" value="P:aromatic amino acid family biosynthetic process"/>
    <property type="evidence" value="ECO:0007669"/>
    <property type="project" value="UniProtKB-KW"/>
</dbReference>
<feature type="binding site" evidence="8">
    <location>
        <begin position="151"/>
        <end position="156"/>
    </location>
    <ligand>
        <name>NADP(+)</name>
        <dbReference type="ChEBI" id="CHEBI:58349"/>
    </ligand>
</feature>
<evidence type="ECO:0000256" key="4">
    <source>
        <dbReference type="ARBA" id="ARBA00022857"/>
    </source>
</evidence>
<evidence type="ECO:0000313" key="11">
    <source>
        <dbReference type="EMBL" id="AZP36193.1"/>
    </source>
</evidence>
<keyword evidence="4 8" id="KW-0521">NADP</keyword>
<feature type="binding site" evidence="8">
    <location>
        <position position="217"/>
    </location>
    <ligand>
        <name>shikimate</name>
        <dbReference type="ChEBI" id="CHEBI:36208"/>
    </ligand>
</feature>
<dbReference type="InterPro" id="IPR046346">
    <property type="entry name" value="Aminoacid_DH-like_N_sf"/>
</dbReference>
<evidence type="ECO:0000313" key="12">
    <source>
        <dbReference type="Proteomes" id="UP000274458"/>
    </source>
</evidence>
<feature type="domain" description="Quinate/shikimate 5-dehydrogenase/glutamyl-tRNA reductase" evidence="9">
    <location>
        <begin position="119"/>
        <end position="192"/>
    </location>
</feature>
<dbReference type="GO" id="GO:0019632">
    <property type="term" value="P:shikimate metabolic process"/>
    <property type="evidence" value="ECO:0007669"/>
    <property type="project" value="InterPro"/>
</dbReference>
<dbReference type="UniPathway" id="UPA00053">
    <property type="reaction ID" value="UER00087"/>
</dbReference>
<dbReference type="EC" id="1.1.1.25" evidence="2 8"/>
<evidence type="ECO:0000256" key="6">
    <source>
        <dbReference type="ARBA" id="ARBA00023141"/>
    </source>
</evidence>
<dbReference type="GO" id="GO:0009423">
    <property type="term" value="P:chorismate biosynthetic process"/>
    <property type="evidence" value="ECO:0007669"/>
    <property type="project" value="UniProtKB-UniRule"/>
</dbReference>
<comment type="subunit">
    <text evidence="8">Homodimer.</text>
</comment>
<feature type="binding site" evidence="8">
    <location>
        <position position="245"/>
    </location>
    <ligand>
        <name>shikimate</name>
        <dbReference type="ChEBI" id="CHEBI:36208"/>
    </ligand>
</feature>
<protein>
    <recommendedName>
        <fullName evidence="2 8">Shikimate dehydrogenase (NADP(+))</fullName>
        <shortName evidence="8">SDH</shortName>
        <ecNumber evidence="2 8">1.1.1.25</ecNumber>
    </recommendedName>
</protein>
<name>A0A3Q9CLK8_9ENTR</name>
<evidence type="ECO:0000256" key="7">
    <source>
        <dbReference type="ARBA" id="ARBA00049442"/>
    </source>
</evidence>
<dbReference type="InterPro" id="IPR006151">
    <property type="entry name" value="Shikm_DH/Glu-tRNA_Rdtase"/>
</dbReference>
<feature type="binding site" evidence="8">
    <location>
        <begin position="16"/>
        <end position="18"/>
    </location>
    <ligand>
        <name>shikimate</name>
        <dbReference type="ChEBI" id="CHEBI:36208"/>
    </ligand>
</feature>
<dbReference type="InterPro" id="IPR011342">
    <property type="entry name" value="Shikimate_DH"/>
</dbReference>
<evidence type="ECO:0000256" key="3">
    <source>
        <dbReference type="ARBA" id="ARBA00022605"/>
    </source>
</evidence>
<organism evidence="11 12">
    <name type="scientific">Candidatus Annandia adelgestsuga</name>
    <dbReference type="NCBI Taxonomy" id="1302411"/>
    <lineage>
        <taxon>Bacteria</taxon>
        <taxon>Pseudomonadati</taxon>
        <taxon>Pseudomonadota</taxon>
        <taxon>Gammaproteobacteria</taxon>
        <taxon>Enterobacterales</taxon>
        <taxon>Enterobacteriaceae</taxon>
        <taxon>Candidatus Annandia</taxon>
    </lineage>
</organism>
<gene>
    <name evidence="8 11" type="primary">aroE</name>
    <name evidence="11" type="ORF">C3B56_00073</name>
</gene>
<keyword evidence="5 8" id="KW-0560">Oxidoreductase</keyword>
<dbReference type="PANTHER" id="PTHR21089">
    <property type="entry name" value="SHIKIMATE DEHYDROGENASE"/>
    <property type="match status" value="1"/>
</dbReference>
<feature type="binding site" evidence="8">
    <location>
        <position position="63"/>
    </location>
    <ligand>
        <name>shikimate</name>
        <dbReference type="ChEBI" id="CHEBI:36208"/>
    </ligand>
</feature>
<feature type="active site" description="Proton acceptor" evidence="8">
    <location>
        <position position="67"/>
    </location>
</feature>
<dbReference type="EMBL" id="CP026513">
    <property type="protein sequence ID" value="AZP36193.1"/>
    <property type="molecule type" value="Genomic_DNA"/>
</dbReference>
<dbReference type="GO" id="GO:0005829">
    <property type="term" value="C:cytosol"/>
    <property type="evidence" value="ECO:0007669"/>
    <property type="project" value="TreeGrafter"/>
</dbReference>
<sequence>MNIKKIALFGNPVYHSKSPIIHKIFSYITNIPYSYNKINVSNKNFNIIAKNFFDFGGYGANITLPFKKKAFYLCDLLTERAKLSKSVNVITKINNKYLLGDNTDGIGFINDLKRLYIIYKKKKILIIGAGGAARGIIPPLLLYNNNIIITNRTLEKAKKISKEFNNLGNIKYISNKKLFNKKFDIIINATSCSIKNKLPNLFNNIINSNTFCYDMVYSKKNTYFLKWCLRKSKYINDGLGMLISQAAYSFLLWHNKMPSIKLSIEIFKKINYN</sequence>
<evidence type="ECO:0000259" key="9">
    <source>
        <dbReference type="Pfam" id="PF01488"/>
    </source>
</evidence>
<comment type="similarity">
    <text evidence="8">Belongs to the shikimate dehydrogenase family.</text>
</comment>
<evidence type="ECO:0000259" key="10">
    <source>
        <dbReference type="Pfam" id="PF08501"/>
    </source>
</evidence>
<dbReference type="GO" id="GO:0008652">
    <property type="term" value="P:amino acid biosynthetic process"/>
    <property type="evidence" value="ECO:0007669"/>
    <property type="project" value="UniProtKB-KW"/>
</dbReference>
<keyword evidence="3 8" id="KW-0028">Amino-acid biosynthesis</keyword>
<dbReference type="Gene3D" id="3.40.50.10860">
    <property type="entry name" value="Leucine Dehydrogenase, chain A, domain 1"/>
    <property type="match status" value="1"/>
</dbReference>
<dbReference type="RefSeq" id="WP_232817392.1">
    <property type="nucleotide sequence ID" value="NZ_CP026513.1"/>
</dbReference>
<keyword evidence="12" id="KW-1185">Reference proteome</keyword>
<comment type="catalytic activity">
    <reaction evidence="7 8">
        <text>shikimate + NADP(+) = 3-dehydroshikimate + NADPH + H(+)</text>
        <dbReference type="Rhea" id="RHEA:17737"/>
        <dbReference type="ChEBI" id="CHEBI:15378"/>
        <dbReference type="ChEBI" id="CHEBI:16630"/>
        <dbReference type="ChEBI" id="CHEBI:36208"/>
        <dbReference type="ChEBI" id="CHEBI:57783"/>
        <dbReference type="ChEBI" id="CHEBI:58349"/>
        <dbReference type="EC" id="1.1.1.25"/>
    </reaction>
</comment>
<dbReference type="Pfam" id="PF08501">
    <property type="entry name" value="Shikimate_dh_N"/>
    <property type="match status" value="1"/>
</dbReference>
<feature type="binding site" evidence="8">
    <location>
        <position position="104"/>
    </location>
    <ligand>
        <name>shikimate</name>
        <dbReference type="ChEBI" id="CHEBI:36208"/>
    </ligand>
</feature>
<feature type="binding site" evidence="8">
    <location>
        <position position="88"/>
    </location>
    <ligand>
        <name>shikimate</name>
        <dbReference type="ChEBI" id="CHEBI:36208"/>
    </ligand>
</feature>
<dbReference type="Gene3D" id="3.40.50.720">
    <property type="entry name" value="NAD(P)-binding Rossmann-like Domain"/>
    <property type="match status" value="1"/>
</dbReference>
<reference evidence="11 12" key="1">
    <citation type="journal article" date="2018" name="Genome Biol. Evol.">
        <title>Partnering With a Pest: Genomes of Hemlock Woolly Adelgid Symbionts Reveal Atypical Nutritional Provisioning Patterns in Dual-Obligate Bacteria.</title>
        <authorList>
            <person name="Weglarz K.M."/>
            <person name="Havill N.P."/>
            <person name="Burke G.R."/>
            <person name="von Dohlen C.D."/>
        </authorList>
    </citation>
    <scope>NUCLEOTIDE SEQUENCE [LARGE SCALE GENOMIC DNA]</scope>
    <source>
        <strain evidence="11">ENA</strain>
    </source>
</reference>